<dbReference type="InterPro" id="IPR002110">
    <property type="entry name" value="Ankyrin_rpt"/>
</dbReference>
<dbReference type="AlphaFoldDB" id="A0A7M7Q0X9"/>
<dbReference type="SMR" id="A0A7M7Q0X9"/>
<evidence type="ECO:0000256" key="3">
    <source>
        <dbReference type="PROSITE-ProRule" id="PRU00023"/>
    </source>
</evidence>
<dbReference type="PRINTS" id="PR01415">
    <property type="entry name" value="ANKYRIN"/>
</dbReference>
<dbReference type="EnsemblMetazoa" id="XM_031924249">
    <property type="protein sequence ID" value="XP_031780109"/>
    <property type="gene ID" value="LOC116416334"/>
</dbReference>
<dbReference type="GO" id="GO:0005829">
    <property type="term" value="C:cytosol"/>
    <property type="evidence" value="ECO:0007669"/>
    <property type="project" value="TreeGrafter"/>
</dbReference>
<reference evidence="4" key="1">
    <citation type="submission" date="2021-01" db="UniProtKB">
        <authorList>
            <consortium name="EnsemblMetazoa"/>
        </authorList>
    </citation>
    <scope>IDENTIFICATION</scope>
</reference>
<dbReference type="KEGG" id="nvi:116416334"/>
<name>A0A7M7Q0X9_NASVI</name>
<dbReference type="Pfam" id="PF12796">
    <property type="entry name" value="Ank_2"/>
    <property type="match status" value="1"/>
</dbReference>
<dbReference type="GeneID" id="116416334"/>
<dbReference type="PROSITE" id="PS50088">
    <property type="entry name" value="ANK_REPEAT"/>
    <property type="match status" value="2"/>
</dbReference>
<evidence type="ECO:0000313" key="5">
    <source>
        <dbReference type="Proteomes" id="UP000002358"/>
    </source>
</evidence>
<dbReference type="RefSeq" id="XP_031780109.1">
    <property type="nucleotide sequence ID" value="XM_031924249.1"/>
</dbReference>
<organism evidence="4 5">
    <name type="scientific">Nasonia vitripennis</name>
    <name type="common">Parasitic wasp</name>
    <dbReference type="NCBI Taxonomy" id="7425"/>
    <lineage>
        <taxon>Eukaryota</taxon>
        <taxon>Metazoa</taxon>
        <taxon>Ecdysozoa</taxon>
        <taxon>Arthropoda</taxon>
        <taxon>Hexapoda</taxon>
        <taxon>Insecta</taxon>
        <taxon>Pterygota</taxon>
        <taxon>Neoptera</taxon>
        <taxon>Endopterygota</taxon>
        <taxon>Hymenoptera</taxon>
        <taxon>Apocrita</taxon>
        <taxon>Proctotrupomorpha</taxon>
        <taxon>Chalcidoidea</taxon>
        <taxon>Pteromalidae</taxon>
        <taxon>Pteromalinae</taxon>
        <taxon>Nasonia</taxon>
    </lineage>
</organism>
<dbReference type="PANTHER" id="PTHR46680:SF2">
    <property type="entry name" value="NF-KAPPA-B INHIBITOR ZETA"/>
    <property type="match status" value="1"/>
</dbReference>
<keyword evidence="2 3" id="KW-0040">ANK repeat</keyword>
<dbReference type="InterPro" id="IPR036770">
    <property type="entry name" value="Ankyrin_rpt-contain_sf"/>
</dbReference>
<dbReference type="GO" id="GO:0071356">
    <property type="term" value="P:cellular response to tumor necrosis factor"/>
    <property type="evidence" value="ECO:0007669"/>
    <property type="project" value="TreeGrafter"/>
</dbReference>
<feature type="repeat" description="ANK" evidence="3">
    <location>
        <begin position="28"/>
        <end position="63"/>
    </location>
</feature>
<dbReference type="PANTHER" id="PTHR46680">
    <property type="entry name" value="NF-KAPPA-B INHIBITOR ALPHA"/>
    <property type="match status" value="1"/>
</dbReference>
<dbReference type="GO" id="GO:0051059">
    <property type="term" value="F:NF-kappaB binding"/>
    <property type="evidence" value="ECO:0007669"/>
    <property type="project" value="TreeGrafter"/>
</dbReference>
<dbReference type="Proteomes" id="UP000002358">
    <property type="component" value="Chromosome 2"/>
</dbReference>
<accession>A0A7M7Q0X9</accession>
<protein>
    <submittedName>
        <fullName evidence="4">Uncharacterized protein</fullName>
    </submittedName>
</protein>
<dbReference type="OrthoDB" id="10254927at2759"/>
<dbReference type="SMART" id="SM00248">
    <property type="entry name" value="ANK"/>
    <property type="match status" value="2"/>
</dbReference>
<evidence type="ECO:0000313" key="4">
    <source>
        <dbReference type="EnsemblMetazoa" id="XP_031780109"/>
    </source>
</evidence>
<dbReference type="Gene3D" id="1.25.40.20">
    <property type="entry name" value="Ankyrin repeat-containing domain"/>
    <property type="match status" value="1"/>
</dbReference>
<dbReference type="PROSITE" id="PS50297">
    <property type="entry name" value="ANK_REP_REGION"/>
    <property type="match status" value="1"/>
</dbReference>
<sequence length="139" mass="15812">MSLQSKLEKIIKEMLAKRRSLVNVRNHYRAAPLHAAFYRKRLVMLHLIRPLLKHGADPNAQNSFGNTALHLASRNVYMHKIVKELLKYGADINALNIYDHTALSNCVPSLNVILKTHALKLREVDLPLVQANCTVIEEI</sequence>
<dbReference type="SUPFAM" id="SSF48403">
    <property type="entry name" value="Ankyrin repeat"/>
    <property type="match status" value="1"/>
</dbReference>
<dbReference type="InParanoid" id="A0A7M7Q0X9"/>
<evidence type="ECO:0000256" key="1">
    <source>
        <dbReference type="ARBA" id="ARBA00022737"/>
    </source>
</evidence>
<dbReference type="InterPro" id="IPR051070">
    <property type="entry name" value="NF-kappa-B_inhibitor"/>
</dbReference>
<feature type="repeat" description="ANK" evidence="3">
    <location>
        <begin position="64"/>
        <end position="97"/>
    </location>
</feature>
<keyword evidence="1" id="KW-0677">Repeat</keyword>
<proteinExistence type="predicted"/>
<evidence type="ECO:0000256" key="2">
    <source>
        <dbReference type="ARBA" id="ARBA00023043"/>
    </source>
</evidence>
<keyword evidence="5" id="KW-1185">Reference proteome</keyword>